<evidence type="ECO:0000313" key="5">
    <source>
        <dbReference type="Proteomes" id="UP001163046"/>
    </source>
</evidence>
<feature type="region of interest" description="Disordered" evidence="1">
    <location>
        <begin position="357"/>
        <end position="412"/>
    </location>
</feature>
<dbReference type="GO" id="GO:0016011">
    <property type="term" value="C:dystroglycan complex"/>
    <property type="evidence" value="ECO:0007669"/>
    <property type="project" value="TreeGrafter"/>
</dbReference>
<dbReference type="InterPro" id="IPR013783">
    <property type="entry name" value="Ig-like_fold"/>
</dbReference>
<dbReference type="PANTHER" id="PTHR21559">
    <property type="entry name" value="DYSTROGLYCAN-RELATED"/>
    <property type="match status" value="1"/>
</dbReference>
<dbReference type="AlphaFoldDB" id="A0A9W9YQN1"/>
<feature type="region of interest" description="Disordered" evidence="1">
    <location>
        <begin position="487"/>
        <end position="508"/>
    </location>
</feature>
<feature type="domain" description="Peptidase S72" evidence="3">
    <location>
        <begin position="145"/>
        <end position="255"/>
    </location>
</feature>
<dbReference type="Gene3D" id="2.60.40.10">
    <property type="entry name" value="Immunoglobulins"/>
    <property type="match status" value="1"/>
</dbReference>
<dbReference type="SUPFAM" id="SSF49313">
    <property type="entry name" value="Cadherin-like"/>
    <property type="match status" value="1"/>
</dbReference>
<dbReference type="InterPro" id="IPR030398">
    <property type="entry name" value="SEA_DG_dom"/>
</dbReference>
<feature type="compositionally biased region" description="Basic and acidic residues" evidence="1">
    <location>
        <begin position="651"/>
        <end position="660"/>
    </location>
</feature>
<reference evidence="4" key="1">
    <citation type="submission" date="2023-01" db="EMBL/GenBank/DDBJ databases">
        <title>Genome assembly of the deep-sea coral Lophelia pertusa.</title>
        <authorList>
            <person name="Herrera S."/>
            <person name="Cordes E."/>
        </authorList>
    </citation>
    <scope>NUCLEOTIDE SEQUENCE</scope>
    <source>
        <strain evidence="4">USNM1676648</strain>
        <tissue evidence="4">Polyp</tissue>
    </source>
</reference>
<dbReference type="GO" id="GO:0043236">
    <property type="term" value="F:laminin binding"/>
    <property type="evidence" value="ECO:0007669"/>
    <property type="project" value="TreeGrafter"/>
</dbReference>
<dbReference type="InterPro" id="IPR015919">
    <property type="entry name" value="Cadherin-like_sf"/>
</dbReference>
<dbReference type="GO" id="GO:0002009">
    <property type="term" value="P:morphogenesis of an epithelium"/>
    <property type="evidence" value="ECO:0007669"/>
    <property type="project" value="TreeGrafter"/>
</dbReference>
<evidence type="ECO:0000256" key="1">
    <source>
        <dbReference type="SAM" id="MobiDB-lite"/>
    </source>
</evidence>
<dbReference type="EMBL" id="MU827306">
    <property type="protein sequence ID" value="KAJ7363270.1"/>
    <property type="molecule type" value="Genomic_DNA"/>
</dbReference>
<gene>
    <name evidence="4" type="ORF">OS493_011552</name>
</gene>
<keyword evidence="2" id="KW-0732">Signal</keyword>
<dbReference type="PANTHER" id="PTHR21559:SF21">
    <property type="entry name" value="DYSTROGLYCAN 1"/>
    <property type="match status" value="1"/>
</dbReference>
<evidence type="ECO:0000313" key="4">
    <source>
        <dbReference type="EMBL" id="KAJ7363270.1"/>
    </source>
</evidence>
<accession>A0A9W9YQN1</accession>
<name>A0A9W9YQN1_9CNID</name>
<comment type="caution">
    <text evidence="4">The sequence shown here is derived from an EMBL/GenBank/DDBJ whole genome shotgun (WGS) entry which is preliminary data.</text>
</comment>
<protein>
    <recommendedName>
        <fullName evidence="3">Peptidase S72 domain-containing protein</fullName>
    </recommendedName>
</protein>
<feature type="region of interest" description="Disordered" evidence="1">
    <location>
        <begin position="576"/>
        <end position="686"/>
    </location>
</feature>
<dbReference type="GO" id="GO:0042383">
    <property type="term" value="C:sarcolemma"/>
    <property type="evidence" value="ECO:0007669"/>
    <property type="project" value="TreeGrafter"/>
</dbReference>
<feature type="chain" id="PRO_5040825650" description="Peptidase S72 domain-containing protein" evidence="2">
    <location>
        <begin position="21"/>
        <end position="935"/>
    </location>
</feature>
<dbReference type="GO" id="GO:0021675">
    <property type="term" value="P:nerve development"/>
    <property type="evidence" value="ECO:0007669"/>
    <property type="project" value="TreeGrafter"/>
</dbReference>
<proteinExistence type="predicted"/>
<feature type="region of interest" description="Disordered" evidence="1">
    <location>
        <begin position="830"/>
        <end position="880"/>
    </location>
</feature>
<dbReference type="GO" id="GO:0007411">
    <property type="term" value="P:axon guidance"/>
    <property type="evidence" value="ECO:0007669"/>
    <property type="project" value="TreeGrafter"/>
</dbReference>
<evidence type="ECO:0000259" key="3">
    <source>
        <dbReference type="PROSITE" id="PS51699"/>
    </source>
</evidence>
<evidence type="ECO:0000256" key="2">
    <source>
        <dbReference type="SAM" id="SignalP"/>
    </source>
</evidence>
<dbReference type="GO" id="GO:0005509">
    <property type="term" value="F:calcium ion binding"/>
    <property type="evidence" value="ECO:0007669"/>
    <property type="project" value="InterPro"/>
</dbReference>
<organism evidence="4 5">
    <name type="scientific">Desmophyllum pertusum</name>
    <dbReference type="NCBI Taxonomy" id="174260"/>
    <lineage>
        <taxon>Eukaryota</taxon>
        <taxon>Metazoa</taxon>
        <taxon>Cnidaria</taxon>
        <taxon>Anthozoa</taxon>
        <taxon>Hexacorallia</taxon>
        <taxon>Scleractinia</taxon>
        <taxon>Caryophylliina</taxon>
        <taxon>Caryophylliidae</taxon>
        <taxon>Desmophyllum</taxon>
    </lineage>
</organism>
<dbReference type="PROSITE" id="PS51699">
    <property type="entry name" value="SEA_DG"/>
    <property type="match status" value="1"/>
</dbReference>
<dbReference type="Proteomes" id="UP001163046">
    <property type="component" value="Unassembled WGS sequence"/>
</dbReference>
<feature type="signal peptide" evidence="2">
    <location>
        <begin position="1"/>
        <end position="20"/>
    </location>
</feature>
<feature type="compositionally biased region" description="Basic and acidic residues" evidence="1">
    <location>
        <begin position="589"/>
        <end position="618"/>
    </location>
</feature>
<feature type="compositionally biased region" description="Basic and acidic residues" evidence="1">
    <location>
        <begin position="866"/>
        <end position="878"/>
    </location>
</feature>
<feature type="region of interest" description="Disordered" evidence="1">
    <location>
        <begin position="524"/>
        <end position="544"/>
    </location>
</feature>
<keyword evidence="5" id="KW-1185">Reference proteome</keyword>
<dbReference type="OrthoDB" id="5990676at2759"/>
<sequence length="935" mass="105443">MSKALAVLKVFFSLVSINSTESPSSVLSTGSTSRSTLARVTPQPSFSSTAYVGQAFRIPIPHDTLDAVSSEDITNLRFTMKTFHYGDIGSLSWVQFDARKREVYGFPMSGNAGRFFYKIILNDIITGALVNEIIFALRVEENGFQYSHELILNTGINFNQFMTMVNMRIDFATKLARYCFNERPAAILVKSFNKASRNLTVVFVNIPYSPCDEKTYSKLRKSLMDEKSHAIKPNFQNALTERFPIQSAYFKFFGACDPNLFGPEPPFEWGWLKHFLPVAILLCVVGIPVAISCLVNKYRTKPPVVQEKRIPRTLRRRNEDGADFTSHTVHFNNRYPSMLSVSNNSKEDCVGEDEKGVNAKANIPNGSPSSRHLTIPNATANRPRQGATTPTEKAKNQSPNQNSPYKSPYNREKGSFNVREMWDDDDDTERPPLNIPVYYTYKNNEEEQPSMLDGLFDMNFSGIAGNISTKLQGVKSMLNISQAETATEQEATKPLYETSNPGPSLSSKLKGLGKSMLNISTLTTNEPGMAAGTTSSYSPAPSLSTKLRDFGKSMLNISISEDKKDPENNFERQKAAYDDSDDSESYIYKPREYEDARSERQRYDDARRGSDFTRDDGSGGHPRHSIRRNTSEYELSQYNAPVRRHSTSSDYHNRTHDRYNNNHYNFGHDVPSAPQTNRKQSRESDFDDYPDFLFDVPSEPSLGGNTENEKSIFDADFDDDEDTPCLAKPTPIWNHVPVVKGRGGLGIESFALNEVKYQDYTNPHQYSNGPNRLRGKSLYSALGRNSYSSQSTLDFWDDDEYDRKMLSWKQSSKAKDDFFFSSFDDTSVSDLRRGKGGIPNGTKPHSKSQPKQGNSLLPDVGSLFSRDTRNARDTREKPPVVFTLGDEERELQEQEVERDNSMVDLIKTRVSNLLEPDGNVSKWFSGFSKSDNPVT</sequence>
<feature type="compositionally biased region" description="Polar residues" evidence="1">
    <location>
        <begin position="364"/>
        <end position="405"/>
    </location>
</feature>